<dbReference type="GO" id="GO:0016491">
    <property type="term" value="F:oxidoreductase activity"/>
    <property type="evidence" value="ECO:0007669"/>
    <property type="project" value="UniProtKB-KW"/>
</dbReference>
<feature type="compositionally biased region" description="Basic and acidic residues" evidence="9">
    <location>
        <begin position="158"/>
        <end position="170"/>
    </location>
</feature>
<dbReference type="Gene3D" id="3.60.130.10">
    <property type="entry name" value="Clavaminate synthase-like"/>
    <property type="match status" value="1"/>
</dbReference>
<dbReference type="EMBL" id="NJES01000011">
    <property type="protein sequence ID" value="PHH80679.1"/>
    <property type="molecule type" value="Genomic_DNA"/>
</dbReference>
<keyword evidence="5" id="KW-0479">Metal-binding</keyword>
<evidence type="ECO:0000259" key="10">
    <source>
        <dbReference type="Pfam" id="PF01974"/>
    </source>
</evidence>
<dbReference type="GO" id="GO:0003676">
    <property type="term" value="F:nucleic acid binding"/>
    <property type="evidence" value="ECO:0007669"/>
    <property type="project" value="InterPro"/>
</dbReference>
<evidence type="ECO:0000256" key="7">
    <source>
        <dbReference type="ARBA" id="ARBA00023004"/>
    </source>
</evidence>
<evidence type="ECO:0000256" key="4">
    <source>
        <dbReference type="ARBA" id="ARBA00012573"/>
    </source>
</evidence>
<evidence type="ECO:0000256" key="9">
    <source>
        <dbReference type="SAM" id="MobiDB-lite"/>
    </source>
</evidence>
<dbReference type="InterPro" id="IPR036167">
    <property type="entry name" value="tRNA_intron_Endo_cat-like_sf"/>
</dbReference>
<feature type="compositionally biased region" description="Basic and acidic residues" evidence="9">
    <location>
        <begin position="555"/>
        <end position="566"/>
    </location>
</feature>
<comment type="cofactor">
    <cofactor evidence="1">
        <name>Fe(2+)</name>
        <dbReference type="ChEBI" id="CHEBI:29033"/>
    </cofactor>
</comment>
<dbReference type="Pfam" id="PF02668">
    <property type="entry name" value="TauD"/>
    <property type="match status" value="1"/>
</dbReference>
<dbReference type="GO" id="GO:0046872">
    <property type="term" value="F:metal ion binding"/>
    <property type="evidence" value="ECO:0007669"/>
    <property type="project" value="UniProtKB-KW"/>
</dbReference>
<feature type="compositionally biased region" description="Polar residues" evidence="9">
    <location>
        <begin position="579"/>
        <end position="589"/>
    </location>
</feature>
<dbReference type="OrthoDB" id="406634at2759"/>
<keyword evidence="13" id="KW-1185">Reference proteome</keyword>
<accession>A0A2C5XYC1</accession>
<feature type="region of interest" description="Disordered" evidence="9">
    <location>
        <begin position="197"/>
        <end position="216"/>
    </location>
</feature>
<dbReference type="SUPFAM" id="SSF53032">
    <property type="entry name" value="tRNA-intron endonuclease catalytic domain-like"/>
    <property type="match status" value="1"/>
</dbReference>
<dbReference type="PANTHER" id="PTHR21227:SF0">
    <property type="entry name" value="TRNA-SPLICING ENDONUCLEASE SUBUNIT SEN2"/>
    <property type="match status" value="1"/>
</dbReference>
<evidence type="ECO:0000256" key="6">
    <source>
        <dbReference type="ARBA" id="ARBA00023002"/>
    </source>
</evidence>
<feature type="region of interest" description="Disordered" evidence="9">
    <location>
        <begin position="226"/>
        <end position="289"/>
    </location>
</feature>
<dbReference type="InterPro" id="IPR042098">
    <property type="entry name" value="TauD-like_sf"/>
</dbReference>
<dbReference type="CDD" id="cd22363">
    <property type="entry name" value="tRNA-intron_lyase_C"/>
    <property type="match status" value="1"/>
</dbReference>
<evidence type="ECO:0000256" key="3">
    <source>
        <dbReference type="ARBA" id="ARBA00008654"/>
    </source>
</evidence>
<protein>
    <recommendedName>
        <fullName evidence="4">tRNA-intron lyase</fullName>
        <ecNumber evidence="4">4.6.1.16</ecNumber>
    </recommendedName>
</protein>
<evidence type="ECO:0000256" key="5">
    <source>
        <dbReference type="ARBA" id="ARBA00022723"/>
    </source>
</evidence>
<feature type="region of interest" description="Disordered" evidence="9">
    <location>
        <begin position="541"/>
        <end position="590"/>
    </location>
</feature>
<evidence type="ECO:0000313" key="13">
    <source>
        <dbReference type="Proteomes" id="UP000226431"/>
    </source>
</evidence>
<dbReference type="GO" id="GO:0000214">
    <property type="term" value="C:tRNA-intron endonuclease complex"/>
    <property type="evidence" value="ECO:0007669"/>
    <property type="project" value="TreeGrafter"/>
</dbReference>
<evidence type="ECO:0000313" key="12">
    <source>
        <dbReference type="EMBL" id="PHH80679.1"/>
    </source>
</evidence>
<dbReference type="Gene3D" id="3.30.2020.30">
    <property type="match status" value="1"/>
</dbReference>
<evidence type="ECO:0000256" key="2">
    <source>
        <dbReference type="ARBA" id="ARBA00008078"/>
    </source>
</evidence>
<dbReference type="CDD" id="cd00250">
    <property type="entry name" value="CAS_like"/>
    <property type="match status" value="1"/>
</dbReference>
<feature type="region of interest" description="Disordered" evidence="9">
    <location>
        <begin position="158"/>
        <end position="186"/>
    </location>
</feature>
<gene>
    <name evidence="12" type="ORF">CDD80_359</name>
</gene>
<reference evidence="12 13" key="1">
    <citation type="submission" date="2017-06" db="EMBL/GenBank/DDBJ databases">
        <title>Ant-infecting Ophiocordyceps genomes reveal a high diversity of potential behavioral manipulation genes and a possible major role for enterotoxins.</title>
        <authorList>
            <person name="De Bekker C."/>
            <person name="Evans H.C."/>
            <person name="Brachmann A."/>
            <person name="Hughes D.P."/>
        </authorList>
    </citation>
    <scope>NUCLEOTIDE SEQUENCE [LARGE SCALE GENOMIC DNA]</scope>
    <source>
        <strain evidence="12 13">Map16</strain>
    </source>
</reference>
<dbReference type="InterPro" id="IPR011856">
    <property type="entry name" value="tRNA_endonuc-like_dom_sf"/>
</dbReference>
<keyword evidence="7" id="KW-0408">Iron</keyword>
<dbReference type="GO" id="GO:0000213">
    <property type="term" value="F:tRNA-intron lyase activity"/>
    <property type="evidence" value="ECO:0007669"/>
    <property type="project" value="UniProtKB-EC"/>
</dbReference>
<evidence type="ECO:0000256" key="1">
    <source>
        <dbReference type="ARBA" id="ARBA00001954"/>
    </source>
</evidence>
<dbReference type="Pfam" id="PF01974">
    <property type="entry name" value="tRNA_int_endo"/>
    <property type="match status" value="1"/>
</dbReference>
<dbReference type="STRING" id="2004952.A0A2C5XYC1"/>
<evidence type="ECO:0000256" key="8">
    <source>
        <dbReference type="ARBA" id="ARBA00034031"/>
    </source>
</evidence>
<dbReference type="SUPFAM" id="SSF51197">
    <property type="entry name" value="Clavaminate synthase-like"/>
    <property type="match status" value="1"/>
</dbReference>
<proteinExistence type="inferred from homology"/>
<dbReference type="Proteomes" id="UP000226431">
    <property type="component" value="Unassembled WGS sequence"/>
</dbReference>
<comment type="similarity">
    <text evidence="2">Belongs to the tRNA-intron endonuclease family.</text>
</comment>
<dbReference type="GO" id="GO:0005737">
    <property type="term" value="C:cytoplasm"/>
    <property type="evidence" value="ECO:0007669"/>
    <property type="project" value="TreeGrafter"/>
</dbReference>
<sequence>MAEVNASSNGRASLPRRGPSIHQIYSLPAPIRTFPLPTFYPDNPLSLLHVASAWLSQLFRPPPAEPAVIHCGVWSEESTSVHVKDEKSMRALWEQGFYGKGNLSRSEPNWAKRERVLRGLQDVHVSELLTLQRRQERAEAKWERARLEQEAIRNTKLQEARQEAARRQAESKNSSHTAPVGPLELLSLPNSHLNMSLVGPVSESGPEVVGEPRSEKQIETLAVGHAAAEGAAHDNQLISKSGECSETSSDSTSVKRQKSVRFSPKVESTTFQLSDPPSPNHASAANSSSPIDNAEEELVNQEHLQLMPEEAFFLCFGLGALRVTEPDSDEALSTRQMLTRFRQYSYVPPRIGPDEPDLEADDAFLVHYAVYHHFRSLGWVPRAGIKFGVDWLLYARGPVFDHAEFGIIVIPSYSDPWWERSGIGKSWAWLHGVVRVLSHVMKSLVLVYVDVPPTPRFEEALAVDVGEAMKLYRVREVMVKRWSSNRNRKISTAGGNSSIQRIVSRTASGRFPSQPPTSFPRRIPKYLERFRYRLPSVNADGEEEAGCEMPISARSDYEDKERRKTQPDPTPTPIARPGSISQLKRPSQNLDDEVQDMPDVFELTPAAREPKPLATASIDTRPVVTIAWVTDKLYIEDEQRSLVKELRPAAIRDNCVCRLCRDADSGNKLFESSQIPTDIAIESARATDDGLWVKLMNDTPGHDETLVPWEQVEVALRRRGAREGFFPRRPSILGQTGMLCWDRDTLQSVVRAIDYEAFMSGHDDDAALWDVIIDLCRLGIVFIRGLPTDLGAVEEVTTRIANLRETFYGRVFDVTAGAADSASNVAYTSRALGLHQDLLYLDPPPQIQVLHCLDNSCPGGDSFFSDSERVARLLWPFVRVSERLSPLATRSVDYHYRGYDYREPPFRHHFYHASRPVLSHDALTGFTRVWWSPPFQAPSQLADQQLQPWIRAARFFEELVSDPEAVFRVRLQPGDCVLFDNRRVLHGRDAFDATASGCKRWLRGAYIAADDFWSRASQMPAQQAEYYRGPELWSSMMENQDLRHSQWRKRVEQMVMRFDPGVDERMVR</sequence>
<keyword evidence="6" id="KW-0560">Oxidoreductase</keyword>
<evidence type="ECO:0000259" key="11">
    <source>
        <dbReference type="Pfam" id="PF02668"/>
    </source>
</evidence>
<feature type="compositionally biased region" description="Low complexity" evidence="9">
    <location>
        <begin position="280"/>
        <end position="289"/>
    </location>
</feature>
<dbReference type="InterPro" id="IPR003819">
    <property type="entry name" value="TauD/TfdA-like"/>
</dbReference>
<feature type="domain" description="TauD/TfdA-like" evidence="11">
    <location>
        <begin position="764"/>
        <end position="1006"/>
    </location>
</feature>
<comment type="caution">
    <text evidence="12">The sequence shown here is derived from an EMBL/GenBank/DDBJ whole genome shotgun (WGS) entry which is preliminary data.</text>
</comment>
<dbReference type="AlphaFoldDB" id="A0A2C5XYC1"/>
<organism evidence="12 13">
    <name type="scientific">Ophiocordyceps camponoti-rufipedis</name>
    <dbReference type="NCBI Taxonomy" id="2004952"/>
    <lineage>
        <taxon>Eukaryota</taxon>
        <taxon>Fungi</taxon>
        <taxon>Dikarya</taxon>
        <taxon>Ascomycota</taxon>
        <taxon>Pezizomycotina</taxon>
        <taxon>Sordariomycetes</taxon>
        <taxon>Hypocreomycetidae</taxon>
        <taxon>Hypocreales</taxon>
        <taxon>Ophiocordycipitaceae</taxon>
        <taxon>Ophiocordyceps</taxon>
    </lineage>
</organism>
<dbReference type="InterPro" id="IPR038492">
    <property type="entry name" value="GBBH-like_N_sf"/>
</dbReference>
<dbReference type="Gene3D" id="3.40.1350.10">
    <property type="match status" value="1"/>
</dbReference>
<feature type="compositionally biased region" description="Polar residues" evidence="9">
    <location>
        <begin position="236"/>
        <end position="254"/>
    </location>
</feature>
<dbReference type="PANTHER" id="PTHR21227">
    <property type="entry name" value="TRNA-SPLICING ENDONUCLEASE SUBUNIT SEN2"/>
    <property type="match status" value="1"/>
</dbReference>
<dbReference type="InterPro" id="IPR006676">
    <property type="entry name" value="tRNA_splic"/>
</dbReference>
<comment type="catalytic activity">
    <reaction evidence="8">
        <text>pretRNA = a 3'-half-tRNA molecule with a 5'-OH end + a 5'-half-tRNA molecule with a 2',3'-cyclic phosphate end + an intron with a 2',3'-cyclic phosphate and a 5'-hydroxyl terminus.</text>
        <dbReference type="EC" id="4.6.1.16"/>
    </reaction>
</comment>
<comment type="similarity">
    <text evidence="3">Belongs to the gamma-BBH/TMLD family.</text>
</comment>
<dbReference type="EC" id="4.6.1.16" evidence="4"/>
<feature type="domain" description="tRNA intron endonuclease catalytic" evidence="10">
    <location>
        <begin position="364"/>
        <end position="450"/>
    </location>
</feature>
<dbReference type="InterPro" id="IPR006677">
    <property type="entry name" value="tRNA_intron_Endonuc_cat-like"/>
</dbReference>
<name>A0A2C5XYC1_9HYPO</name>
<dbReference type="GO" id="GO:0000379">
    <property type="term" value="P:tRNA-type intron splice site recognition and cleavage"/>
    <property type="evidence" value="ECO:0007669"/>
    <property type="project" value="TreeGrafter"/>
</dbReference>